<evidence type="ECO:0000256" key="6">
    <source>
        <dbReference type="ARBA" id="ARBA00022723"/>
    </source>
</evidence>
<dbReference type="Proteomes" id="UP000515121">
    <property type="component" value="Unplaced"/>
</dbReference>
<dbReference type="GeneID" id="111312967"/>
<evidence type="ECO:0000256" key="10">
    <source>
        <dbReference type="ARBA" id="ARBA00023033"/>
    </source>
</evidence>
<dbReference type="CDD" id="cd20655">
    <property type="entry name" value="CYP93"/>
    <property type="match status" value="1"/>
</dbReference>
<dbReference type="FunFam" id="1.10.630.10:FF:000019">
    <property type="entry name" value="Cytochrome P450 family protein"/>
    <property type="match status" value="1"/>
</dbReference>
<dbReference type="KEGG" id="dzi:111312967"/>
<sequence>MDGVLYNYVSLLFVLFICSYIVKTITKKLFSYRTGVRVQHPPSPPALPIIGHLHLLVGSSFSKTIHSLATRHGPVLQLYMGASTCILVSSADFAKEILKTQELNFVSRPEFAYSNYSIYFGSDFTFAPYGTHWRFLKKLCMTRLLSTSQLNQFIPIREQEIMKLLEYLISVSREEESCDLGTPLTTLMNNVICRTAMSTSLSDNNTDEAKKIKELVEEMQVAGEMLCVGDILGPLGKFDLLGYGRKLKKAIGKFDQLVENIMKKHEDQNETGEIRSGQGKDLMDVLLETSNDPSAEVKLTRKDVKAFFLDLFFAGTNTSSVAMKWAIAELINHPQVYKKLRQEIQSVVGHSRLIKESDVQNLPYLQAVVKETLRLHPPTITTIRQSSEDCKINGFYLMAKSRVIINLYSIMRDPSNWNNPDEFIPERFMANSDDLNSNLDFMEMKGQNFDYLPFGSGRRACPGASLALTMIHATVGALVQCFDWKVKDGELVDMREASGFGISMEMANPLVCYPVTKFNPFKKVTDAVDGAAGMSTTKQNHDCKNQEIKSN</sequence>
<dbReference type="PRINTS" id="PR00463">
    <property type="entry name" value="EP450I"/>
</dbReference>
<dbReference type="GO" id="GO:0016705">
    <property type="term" value="F:oxidoreductase activity, acting on paired donors, with incorporation or reduction of molecular oxygen"/>
    <property type="evidence" value="ECO:0007669"/>
    <property type="project" value="InterPro"/>
</dbReference>
<dbReference type="InterPro" id="IPR036396">
    <property type="entry name" value="Cyt_P450_sf"/>
</dbReference>
<keyword evidence="10 13" id="KW-0503">Monooxygenase</keyword>
<evidence type="ECO:0000313" key="16">
    <source>
        <dbReference type="RefSeq" id="XP_022769491.1"/>
    </source>
</evidence>
<evidence type="ECO:0000256" key="9">
    <source>
        <dbReference type="ARBA" id="ARBA00023004"/>
    </source>
</evidence>
<keyword evidence="6 12" id="KW-0479">Metal-binding</keyword>
<dbReference type="GO" id="GO:0005506">
    <property type="term" value="F:iron ion binding"/>
    <property type="evidence" value="ECO:0007669"/>
    <property type="project" value="InterPro"/>
</dbReference>
<evidence type="ECO:0000256" key="11">
    <source>
        <dbReference type="ARBA" id="ARBA00023136"/>
    </source>
</evidence>
<proteinExistence type="inferred from homology"/>
<dbReference type="GO" id="GO:0004497">
    <property type="term" value="F:monooxygenase activity"/>
    <property type="evidence" value="ECO:0007669"/>
    <property type="project" value="UniProtKB-KW"/>
</dbReference>
<dbReference type="Pfam" id="PF00067">
    <property type="entry name" value="p450"/>
    <property type="match status" value="1"/>
</dbReference>
<gene>
    <name evidence="16" type="primary">LOC111312967</name>
</gene>
<evidence type="ECO:0000256" key="14">
    <source>
        <dbReference type="SAM" id="Phobius"/>
    </source>
</evidence>
<keyword evidence="8 13" id="KW-0560">Oxidoreductase</keyword>
<dbReference type="SUPFAM" id="SSF48264">
    <property type="entry name" value="Cytochrome P450"/>
    <property type="match status" value="1"/>
</dbReference>
<dbReference type="PANTHER" id="PTHR47944">
    <property type="entry name" value="CYTOCHROME P450 98A9"/>
    <property type="match status" value="1"/>
</dbReference>
<dbReference type="Gene3D" id="1.10.630.10">
    <property type="entry name" value="Cytochrome P450"/>
    <property type="match status" value="1"/>
</dbReference>
<dbReference type="InterPro" id="IPR001128">
    <property type="entry name" value="Cyt_P450"/>
</dbReference>
<keyword evidence="15" id="KW-1185">Reference proteome</keyword>
<dbReference type="PRINTS" id="PR00385">
    <property type="entry name" value="P450"/>
</dbReference>
<comment type="similarity">
    <text evidence="3 13">Belongs to the cytochrome P450 family.</text>
</comment>
<comment type="subcellular location">
    <subcellularLocation>
        <location evidence="2">Membrane</location>
        <topology evidence="2">Single-pass membrane protein</topology>
    </subcellularLocation>
</comment>
<accession>A0A6P6AXH4</accession>
<evidence type="ECO:0000256" key="5">
    <source>
        <dbReference type="ARBA" id="ARBA00022692"/>
    </source>
</evidence>
<evidence type="ECO:0000256" key="1">
    <source>
        <dbReference type="ARBA" id="ARBA00001971"/>
    </source>
</evidence>
<feature type="transmembrane region" description="Helical" evidence="14">
    <location>
        <begin position="6"/>
        <end position="22"/>
    </location>
</feature>
<dbReference type="AlphaFoldDB" id="A0A6P6AXH4"/>
<evidence type="ECO:0000256" key="8">
    <source>
        <dbReference type="ARBA" id="ARBA00023002"/>
    </source>
</evidence>
<dbReference type="OrthoDB" id="1103324at2759"/>
<keyword evidence="11 14" id="KW-0472">Membrane</keyword>
<keyword evidence="7 14" id="KW-1133">Transmembrane helix</keyword>
<evidence type="ECO:0000256" key="3">
    <source>
        <dbReference type="ARBA" id="ARBA00010617"/>
    </source>
</evidence>
<dbReference type="GO" id="GO:0016020">
    <property type="term" value="C:membrane"/>
    <property type="evidence" value="ECO:0007669"/>
    <property type="project" value="UniProtKB-SubCell"/>
</dbReference>
<dbReference type="RefSeq" id="XP_022769491.1">
    <property type="nucleotide sequence ID" value="XM_022913756.1"/>
</dbReference>
<protein>
    <submittedName>
        <fullName evidence="16">3,9-dihydroxypterocarpan 6A-monooxygenase-like</fullName>
    </submittedName>
</protein>
<dbReference type="PROSITE" id="PS00086">
    <property type="entry name" value="CYTOCHROME_P450"/>
    <property type="match status" value="1"/>
</dbReference>
<keyword evidence="9 12" id="KW-0408">Iron</keyword>
<feature type="binding site" description="axial binding residue" evidence="12">
    <location>
        <position position="461"/>
    </location>
    <ligand>
        <name>heme</name>
        <dbReference type="ChEBI" id="CHEBI:30413"/>
    </ligand>
    <ligandPart>
        <name>Fe</name>
        <dbReference type="ChEBI" id="CHEBI:18248"/>
    </ligandPart>
</feature>
<evidence type="ECO:0000256" key="2">
    <source>
        <dbReference type="ARBA" id="ARBA00004167"/>
    </source>
</evidence>
<dbReference type="InterPro" id="IPR017972">
    <property type="entry name" value="Cyt_P450_CS"/>
</dbReference>
<evidence type="ECO:0000313" key="15">
    <source>
        <dbReference type="Proteomes" id="UP000515121"/>
    </source>
</evidence>
<evidence type="ECO:0000256" key="13">
    <source>
        <dbReference type="RuleBase" id="RU000461"/>
    </source>
</evidence>
<evidence type="ECO:0000256" key="12">
    <source>
        <dbReference type="PIRSR" id="PIRSR602401-1"/>
    </source>
</evidence>
<keyword evidence="4 12" id="KW-0349">Heme</keyword>
<dbReference type="GO" id="GO:0020037">
    <property type="term" value="F:heme binding"/>
    <property type="evidence" value="ECO:0007669"/>
    <property type="project" value="InterPro"/>
</dbReference>
<evidence type="ECO:0000256" key="7">
    <source>
        <dbReference type="ARBA" id="ARBA00022989"/>
    </source>
</evidence>
<comment type="cofactor">
    <cofactor evidence="1 12">
        <name>heme</name>
        <dbReference type="ChEBI" id="CHEBI:30413"/>
    </cofactor>
</comment>
<dbReference type="InterPro" id="IPR002401">
    <property type="entry name" value="Cyt_P450_E_grp-I"/>
</dbReference>
<organism evidence="15 16">
    <name type="scientific">Durio zibethinus</name>
    <name type="common">Durian</name>
    <dbReference type="NCBI Taxonomy" id="66656"/>
    <lineage>
        <taxon>Eukaryota</taxon>
        <taxon>Viridiplantae</taxon>
        <taxon>Streptophyta</taxon>
        <taxon>Embryophyta</taxon>
        <taxon>Tracheophyta</taxon>
        <taxon>Spermatophyta</taxon>
        <taxon>Magnoliopsida</taxon>
        <taxon>eudicotyledons</taxon>
        <taxon>Gunneridae</taxon>
        <taxon>Pentapetalae</taxon>
        <taxon>rosids</taxon>
        <taxon>malvids</taxon>
        <taxon>Malvales</taxon>
        <taxon>Malvaceae</taxon>
        <taxon>Helicteroideae</taxon>
        <taxon>Durio</taxon>
    </lineage>
</organism>
<dbReference type="PANTHER" id="PTHR47944:SF17">
    <property type="entry name" value="3,9-DIHYDROXYPTEROCARPAN 6A-MONOOXYGENASE"/>
    <property type="match status" value="1"/>
</dbReference>
<reference evidence="16" key="1">
    <citation type="submission" date="2025-08" db="UniProtKB">
        <authorList>
            <consortium name="RefSeq"/>
        </authorList>
    </citation>
    <scope>IDENTIFICATION</scope>
    <source>
        <tissue evidence="16">Fruit stalk</tissue>
    </source>
</reference>
<keyword evidence="5 14" id="KW-0812">Transmembrane</keyword>
<evidence type="ECO:0000256" key="4">
    <source>
        <dbReference type="ARBA" id="ARBA00022617"/>
    </source>
</evidence>
<name>A0A6P6AXH4_DURZI</name>